<gene>
    <name evidence="2" type="ORF">PR048_009744</name>
</gene>
<organism evidence="2 3">
    <name type="scientific">Dryococelus australis</name>
    <dbReference type="NCBI Taxonomy" id="614101"/>
    <lineage>
        <taxon>Eukaryota</taxon>
        <taxon>Metazoa</taxon>
        <taxon>Ecdysozoa</taxon>
        <taxon>Arthropoda</taxon>
        <taxon>Hexapoda</taxon>
        <taxon>Insecta</taxon>
        <taxon>Pterygota</taxon>
        <taxon>Neoptera</taxon>
        <taxon>Polyneoptera</taxon>
        <taxon>Phasmatodea</taxon>
        <taxon>Verophasmatodea</taxon>
        <taxon>Anareolatae</taxon>
        <taxon>Phasmatidae</taxon>
        <taxon>Eurycanthinae</taxon>
        <taxon>Dryococelus</taxon>
    </lineage>
</organism>
<feature type="region of interest" description="Disordered" evidence="1">
    <location>
        <begin position="88"/>
        <end position="137"/>
    </location>
</feature>
<feature type="compositionally biased region" description="Basic and acidic residues" evidence="1">
    <location>
        <begin position="432"/>
        <end position="451"/>
    </location>
</feature>
<dbReference type="EMBL" id="JARBHB010000003">
    <property type="protein sequence ID" value="KAJ8890236.1"/>
    <property type="molecule type" value="Genomic_DNA"/>
</dbReference>
<name>A0ABQ9I0R6_9NEOP</name>
<reference evidence="2 3" key="1">
    <citation type="submission" date="2023-02" db="EMBL/GenBank/DDBJ databases">
        <title>LHISI_Scaffold_Assembly.</title>
        <authorList>
            <person name="Stuart O.P."/>
            <person name="Cleave R."/>
            <person name="Magrath M.J.L."/>
            <person name="Mikheyev A.S."/>
        </authorList>
    </citation>
    <scope>NUCLEOTIDE SEQUENCE [LARGE SCALE GENOMIC DNA]</scope>
    <source>
        <strain evidence="2">Daus_M_001</strain>
        <tissue evidence="2">Leg muscle</tissue>
    </source>
</reference>
<feature type="compositionally biased region" description="Basic residues" evidence="1">
    <location>
        <begin position="407"/>
        <end position="419"/>
    </location>
</feature>
<feature type="compositionally biased region" description="Low complexity" evidence="1">
    <location>
        <begin position="452"/>
        <end position="463"/>
    </location>
</feature>
<evidence type="ECO:0000313" key="3">
    <source>
        <dbReference type="Proteomes" id="UP001159363"/>
    </source>
</evidence>
<proteinExistence type="predicted"/>
<evidence type="ECO:0000256" key="1">
    <source>
        <dbReference type="SAM" id="MobiDB-lite"/>
    </source>
</evidence>
<feature type="region of interest" description="Disordered" evidence="1">
    <location>
        <begin position="276"/>
        <end position="315"/>
    </location>
</feature>
<feature type="compositionally biased region" description="Polar residues" evidence="1">
    <location>
        <begin position="393"/>
        <end position="403"/>
    </location>
</feature>
<sequence length="500" mass="56237">MYYPPFQCRVWKRTEDFLMRKRESEERQHIRQLRYMNDVPTKDLGGSNSEVLRVDEGQAKYGSSPECKNWVKREIPVKTSRPAASFCTRKFREATRPGIEPDSPRWEASSKTTKPPRPRRDRERRTTRRGVAPADALARHGLSNRALLVLNVIHNRHLDGVGEQLAQRFSATWYGNVTCRWSAPLTLASHPARAKRTESRYMLAAAAPPSLTSSNTPLRHPHAAVTFTSHHSVREDVHHTANPGRLTACPSTMTRRSSSSVETWLKIKPRDGKLAECSGGIGEKWSSTGMRGRGKRDIPEKTHRPAASSGTIPTCENPGVSWSGIWTTDADLPWRGRLVRHRSVVQEALGSNPGARQDKSNTEMMTQLPHQSIPEIYEVDNSTQQRNADVAIASSSHATSCDETTTKQRHYQRKRKKHQDRFQKSSGSSSSVERHWSGAKDQCHPRWRSDDVTTGGSSDSGSKSRIRCPRLHISPPLPPPPRPLKLVTMDGKVVPYLNVE</sequence>
<dbReference type="Proteomes" id="UP001159363">
    <property type="component" value="Chromosome 3"/>
</dbReference>
<accession>A0ABQ9I0R6</accession>
<protein>
    <submittedName>
        <fullName evidence="2">Uncharacterized protein</fullName>
    </submittedName>
</protein>
<feature type="region of interest" description="Disordered" evidence="1">
    <location>
        <begin position="393"/>
        <end position="485"/>
    </location>
</feature>
<evidence type="ECO:0000313" key="2">
    <source>
        <dbReference type="EMBL" id="KAJ8890236.1"/>
    </source>
</evidence>
<keyword evidence="3" id="KW-1185">Reference proteome</keyword>
<comment type="caution">
    <text evidence="2">The sequence shown here is derived from an EMBL/GenBank/DDBJ whole genome shotgun (WGS) entry which is preliminary data.</text>
</comment>